<sequence>METCACILWSRRESQAFLFSLRLSSSTKRIPRNSKARGKPSPFREFWVTYGIYFGTILENPQMKAFRRFPD</sequence>
<reference evidence="1 2" key="1">
    <citation type="submission" date="2021-06" db="EMBL/GenBank/DDBJ databases">
        <authorList>
            <person name="Palmer J.M."/>
        </authorList>
    </citation>
    <scope>NUCLEOTIDE SEQUENCE [LARGE SCALE GENOMIC DNA]</scope>
    <source>
        <strain evidence="1 2">AS_MEX2019</strain>
        <tissue evidence="1">Muscle</tissue>
    </source>
</reference>
<evidence type="ECO:0000313" key="2">
    <source>
        <dbReference type="Proteomes" id="UP001469553"/>
    </source>
</evidence>
<dbReference type="Proteomes" id="UP001469553">
    <property type="component" value="Unassembled WGS sequence"/>
</dbReference>
<gene>
    <name evidence="1" type="ORF">AMECASPLE_021322</name>
</gene>
<keyword evidence="2" id="KW-1185">Reference proteome</keyword>
<organism evidence="1 2">
    <name type="scientific">Ameca splendens</name>
    <dbReference type="NCBI Taxonomy" id="208324"/>
    <lineage>
        <taxon>Eukaryota</taxon>
        <taxon>Metazoa</taxon>
        <taxon>Chordata</taxon>
        <taxon>Craniata</taxon>
        <taxon>Vertebrata</taxon>
        <taxon>Euteleostomi</taxon>
        <taxon>Actinopterygii</taxon>
        <taxon>Neopterygii</taxon>
        <taxon>Teleostei</taxon>
        <taxon>Neoteleostei</taxon>
        <taxon>Acanthomorphata</taxon>
        <taxon>Ovalentaria</taxon>
        <taxon>Atherinomorphae</taxon>
        <taxon>Cyprinodontiformes</taxon>
        <taxon>Goodeidae</taxon>
        <taxon>Ameca</taxon>
    </lineage>
</organism>
<evidence type="ECO:0000313" key="1">
    <source>
        <dbReference type="EMBL" id="MEQ2284400.1"/>
    </source>
</evidence>
<dbReference type="EMBL" id="JAHRIP010011235">
    <property type="protein sequence ID" value="MEQ2284400.1"/>
    <property type="molecule type" value="Genomic_DNA"/>
</dbReference>
<proteinExistence type="predicted"/>
<protein>
    <submittedName>
        <fullName evidence="1">Uncharacterized protein</fullName>
    </submittedName>
</protein>
<comment type="caution">
    <text evidence="1">The sequence shown here is derived from an EMBL/GenBank/DDBJ whole genome shotgun (WGS) entry which is preliminary data.</text>
</comment>
<name>A0ABV0XSE1_9TELE</name>
<accession>A0ABV0XSE1</accession>